<evidence type="ECO:0000259" key="1">
    <source>
        <dbReference type="PROSITE" id="PS50280"/>
    </source>
</evidence>
<organism evidence="2 3">
    <name type="scientific">Phytophthora palmivora</name>
    <dbReference type="NCBI Taxonomy" id="4796"/>
    <lineage>
        <taxon>Eukaryota</taxon>
        <taxon>Sar</taxon>
        <taxon>Stramenopiles</taxon>
        <taxon>Oomycota</taxon>
        <taxon>Peronosporomycetes</taxon>
        <taxon>Peronosporales</taxon>
        <taxon>Peronosporaceae</taxon>
        <taxon>Phytophthora</taxon>
    </lineage>
</organism>
<protein>
    <recommendedName>
        <fullName evidence="1">SET domain-containing protein</fullName>
    </recommendedName>
</protein>
<comment type="caution">
    <text evidence="2">The sequence shown here is derived from an EMBL/GenBank/DDBJ whole genome shotgun (WGS) entry which is preliminary data.</text>
</comment>
<gene>
    <name evidence="2" type="ORF">PHPALM_36844</name>
</gene>
<dbReference type="Gene3D" id="2.170.270.10">
    <property type="entry name" value="SET domain"/>
    <property type="match status" value="1"/>
</dbReference>
<dbReference type="GO" id="GO:0003690">
    <property type="term" value="F:double-stranded DNA binding"/>
    <property type="evidence" value="ECO:0007669"/>
    <property type="project" value="TreeGrafter"/>
</dbReference>
<dbReference type="Pfam" id="PF00856">
    <property type="entry name" value="SET"/>
    <property type="match status" value="1"/>
</dbReference>
<reference evidence="2 3" key="1">
    <citation type="journal article" date="2017" name="Genome Biol. Evol.">
        <title>Phytophthora megakarya and P. palmivora, closely related causal agents of cacao black pod rot, underwent increases in genome sizes and gene numbers by different mechanisms.</title>
        <authorList>
            <person name="Ali S.S."/>
            <person name="Shao J."/>
            <person name="Lary D.J."/>
            <person name="Kronmiller B."/>
            <person name="Shen D."/>
            <person name="Strem M.D."/>
            <person name="Amoako-Attah I."/>
            <person name="Akrofi A.Y."/>
            <person name="Begoude B.A."/>
            <person name="Ten Hoopen G.M."/>
            <person name="Coulibaly K."/>
            <person name="Kebe B.I."/>
            <person name="Melnick R.L."/>
            <person name="Guiltinan M.J."/>
            <person name="Tyler B.M."/>
            <person name="Meinhardt L.W."/>
            <person name="Bailey B.A."/>
        </authorList>
    </citation>
    <scope>NUCLEOTIDE SEQUENCE [LARGE SCALE GENOMIC DNA]</scope>
    <source>
        <strain evidence="3">sbr112.9</strain>
    </source>
</reference>
<dbReference type="GO" id="GO:0042054">
    <property type="term" value="F:histone methyltransferase activity"/>
    <property type="evidence" value="ECO:0007669"/>
    <property type="project" value="TreeGrafter"/>
</dbReference>
<dbReference type="AlphaFoldDB" id="A0A2P4WYX5"/>
<feature type="domain" description="SET" evidence="1">
    <location>
        <begin position="111"/>
        <end position="221"/>
    </location>
</feature>
<evidence type="ECO:0000313" key="3">
    <source>
        <dbReference type="Proteomes" id="UP000237271"/>
    </source>
</evidence>
<sequence length="249" mass="27970">MSRLRELPEAHDDANDDEMEVKQLEPDFQSLAKSLDVPDELPVQWPHQITRSLQLQVEDNVVLKDSWGADFCRCTVDCYRNICPNASGPLFCASDNCSLMGKCSNSVYETKDVELFYAKTGVGVRATDTILVGSTIAPYTGLLTDHDYFNDPVQHDAAIKRKKGKQLFIDAEHWGTIARFINHSCDPNTEFIEMRHNREVQVMVIATRPILRGDEVTIDYGEDLWFNCGCESGICRGGNTFSRVSVAKA</sequence>
<dbReference type="InterPro" id="IPR046341">
    <property type="entry name" value="SET_dom_sf"/>
</dbReference>
<dbReference type="PROSITE" id="PS50280">
    <property type="entry name" value="SET"/>
    <property type="match status" value="1"/>
</dbReference>
<dbReference type="SMART" id="SM00317">
    <property type="entry name" value="SET"/>
    <property type="match status" value="1"/>
</dbReference>
<name>A0A2P4WYX5_9STRA</name>
<dbReference type="Proteomes" id="UP000237271">
    <property type="component" value="Unassembled WGS sequence"/>
</dbReference>
<dbReference type="SUPFAM" id="SSF82199">
    <property type="entry name" value="SET domain"/>
    <property type="match status" value="1"/>
</dbReference>
<dbReference type="EMBL" id="NCKW01020225">
    <property type="protein sequence ID" value="POM58497.1"/>
    <property type="molecule type" value="Genomic_DNA"/>
</dbReference>
<proteinExistence type="predicted"/>
<dbReference type="PANTHER" id="PTHR45660:SF13">
    <property type="entry name" value="HISTONE-LYSINE N-METHYLTRANSFERASE SETMAR"/>
    <property type="match status" value="1"/>
</dbReference>
<dbReference type="InterPro" id="IPR051357">
    <property type="entry name" value="H3K9_HMTase_SUVAR3-9"/>
</dbReference>
<keyword evidence="3" id="KW-1185">Reference proteome</keyword>
<dbReference type="PANTHER" id="PTHR45660">
    <property type="entry name" value="HISTONE-LYSINE N-METHYLTRANSFERASE SETMAR"/>
    <property type="match status" value="1"/>
</dbReference>
<accession>A0A2P4WYX5</accession>
<dbReference type="InterPro" id="IPR001214">
    <property type="entry name" value="SET_dom"/>
</dbReference>
<evidence type="ECO:0000313" key="2">
    <source>
        <dbReference type="EMBL" id="POM58497.1"/>
    </source>
</evidence>
<dbReference type="OrthoDB" id="122383at2759"/>